<evidence type="ECO:0000313" key="4">
    <source>
        <dbReference type="Proteomes" id="UP000005753"/>
    </source>
</evidence>
<dbReference type="Proteomes" id="UP000005753">
    <property type="component" value="Chromosome"/>
</dbReference>
<sequence>MKNAGKFLALGLSVCMLMGSVPAVVFAEDLSVQIVEQSSAETGISGSEAEADQLTGDEDGEEGSGGYSGLIDQGTVYDGTMNYDPSITYHVSGARELRTMEISGNGEWKGTGLLFSPDPAIMQYANVRNIVVNEGIANLPDCAFKLLEGIHHFTLPNSLQAIGSRAFQNSTRITELQIPDSVKTIGSHAFASTFKLQKLNMPKSLESVGDYAFYFTTSLEEIEIPSTKVKMGKHLFQYTGLKKLTLPGVIEDCPEDFFSYFESVEDLYFKGTKEEFYNWTLDYDVELAENCVLHFGENGEISEPYDPANYRIIGLEEKTEGSQEEGTAVTTYTQKLGCNREITWELSGSGDNYTLTFKGNGALGTKASDFEGKFAPYYVGMSDKIRKIVVEDGITGIGAGAFKGFKNLEEVQLPASLKEIGKETFADCESLKEIKLPEDLKEIPEGLFRNCKSLAVCPVTDGVATIGDEAFTGCENLKEFRVPSALKGTLGAEVFGDYDWTRKITKLVLPADLKVDNSFIRASLFGVPTESYQKAHSLPEHREIVYAGSRDEFYQALQTNGIFTIASGTELVFSDGEKEEIETANEAIRKTGAVNDKVTWTLSGTDESMTLTLEGEGTSAFDAKKLAEFKKNVGRNVKTLVVKEGVTDLKANVALKSMASEFVDSYSLVKVEMPTSVKEISSADQVWNVNRAGQTTSFFYGGTEQQWKEMALNSVEAVRQITAERGCRVFCPLGDGGLRIFTFTAESCEINQSGTCGNGVNWTLAGNLKELTLTIKGNGRMDDYQSKTLSGASANASPVFTPERPWEKYASVITGVKVSGNMSIGTNAFSNFSSLSTVSIGNGVTRIGAYAFASTKGLKKITIPAGVSEIGTGAFEGSEDLAAVAFKDGSHLLTIGKNAFAGTVLTKVSIPSSVVTISSEAFACEKLTTVTLSSDTPFVAEDAFGNACIVDSGNTCDRTFEENVTGFGTCGDKAFWQASIEPEEQEEDPGEAGEGDQPAIQNDYKYLFIYGKGDLWDYQPLYTEKGKNTYAKSKNVRENGATYSVLVADGRPWVTNINRIRIGKGIAGLGEYVFAGMTSLTEVQLPESLERIDKGAFINCKALTKIEIGKNVKSIGAYAFYNCTALTDIYYDGSKEEWKEIVEQPEEEGLYTYDTSKVKVHFKGEVEPSEEKADESKNARVFASNLSLRESIGIHTYLKLSGDLMEDEGAFALVTPEDGGEPVKILLKDLDKAAVGETETADLYINIYAKQLHDRFTVRLYDGSGKLVTILDRDNKAVENAGFEISAADCCETALANKSLSKEYRKALNAVLNYGIRVQRLLGYKSENLKDIKGLGSVRISDVAGYDKGIDGTLPDGLVYSGANLEMKENIDMIFYFKAAEGLEDQVVFSCNNETLVPERSGEYLILRLRNIKARDLGCKKIIAVNSKAYEESKGEKDENEWSLCYGAYTYVYDVLNNKKTSKELKEAAKAVYLYGRAIVALDVN</sequence>
<dbReference type="SUPFAM" id="SSF52058">
    <property type="entry name" value="L domain-like"/>
    <property type="match status" value="3"/>
</dbReference>
<dbReference type="PANTHER" id="PTHR45661:SF3">
    <property type="entry name" value="IG-LIKE DOMAIN-CONTAINING PROTEIN"/>
    <property type="match status" value="1"/>
</dbReference>
<feature type="signal peptide" evidence="2">
    <location>
        <begin position="1"/>
        <end position="27"/>
    </location>
</feature>
<dbReference type="HOGENOM" id="CLU_249433_0_0_9"/>
<keyword evidence="2" id="KW-0732">Signal</keyword>
<gene>
    <name evidence="3" type="ORF">EubceDRAFT1_0857</name>
</gene>
<proteinExistence type="predicted"/>
<dbReference type="InterPro" id="IPR053139">
    <property type="entry name" value="Surface_bspA-like"/>
</dbReference>
<dbReference type="InterPro" id="IPR032675">
    <property type="entry name" value="LRR_dom_sf"/>
</dbReference>
<feature type="region of interest" description="Disordered" evidence="1">
    <location>
        <begin position="38"/>
        <end position="71"/>
    </location>
</feature>
<organism evidence="3 4">
    <name type="scientific">Eubacterium cellulosolvens (strain ATCC 43171 / JCM 9499 / 6)</name>
    <name type="common">Cillobacterium cellulosolvens</name>
    <dbReference type="NCBI Taxonomy" id="633697"/>
    <lineage>
        <taxon>Bacteria</taxon>
        <taxon>Bacillati</taxon>
        <taxon>Bacillota</taxon>
        <taxon>Clostridia</taxon>
        <taxon>Eubacteriales</taxon>
        <taxon>Eubacteriaceae</taxon>
        <taxon>Eubacterium</taxon>
    </lineage>
</organism>
<reference evidence="3 4" key="1">
    <citation type="submission" date="2010-08" db="EMBL/GenBank/DDBJ databases">
        <authorList>
            <consortium name="US DOE Joint Genome Institute (JGI-PGF)"/>
            <person name="Lucas S."/>
            <person name="Copeland A."/>
            <person name="Lapidus A."/>
            <person name="Cheng J.-F."/>
            <person name="Bruce D."/>
            <person name="Goodwin L."/>
            <person name="Pitluck S."/>
            <person name="Land M.L."/>
            <person name="Hauser L."/>
            <person name="Chang Y.-J."/>
            <person name="Anderson I.J."/>
            <person name="Johnson E."/>
            <person name="Mulhopadhyay B."/>
            <person name="Kyrpides N."/>
            <person name="Woyke T.J."/>
        </authorList>
    </citation>
    <scope>NUCLEOTIDE SEQUENCE [LARGE SCALE GENOMIC DNA]</scope>
    <source>
        <strain evidence="3 4">6</strain>
    </source>
</reference>
<dbReference type="EMBL" id="CM001487">
    <property type="protein sequence ID" value="EIM56687.1"/>
    <property type="molecule type" value="Genomic_DNA"/>
</dbReference>
<dbReference type="Gene3D" id="3.80.10.10">
    <property type="entry name" value="Ribonuclease Inhibitor"/>
    <property type="match status" value="3"/>
</dbReference>
<evidence type="ECO:0000313" key="3">
    <source>
        <dbReference type="EMBL" id="EIM56687.1"/>
    </source>
</evidence>
<evidence type="ECO:0008006" key="5">
    <source>
        <dbReference type="Google" id="ProtNLM"/>
    </source>
</evidence>
<dbReference type="Pfam" id="PF13306">
    <property type="entry name" value="LRR_5"/>
    <property type="match status" value="4"/>
</dbReference>
<feature type="chain" id="PRO_5003699121" description="Leucine-rich repeat domain-containing protein" evidence="2">
    <location>
        <begin position="28"/>
        <end position="1485"/>
    </location>
</feature>
<evidence type="ECO:0000256" key="1">
    <source>
        <dbReference type="SAM" id="MobiDB-lite"/>
    </source>
</evidence>
<accession>I5ASB4</accession>
<protein>
    <recommendedName>
        <fullName evidence="5">Leucine-rich repeat domain-containing protein</fullName>
    </recommendedName>
</protein>
<dbReference type="PANTHER" id="PTHR45661">
    <property type="entry name" value="SURFACE ANTIGEN"/>
    <property type="match status" value="1"/>
</dbReference>
<keyword evidence="4" id="KW-1185">Reference proteome</keyword>
<evidence type="ECO:0000256" key="2">
    <source>
        <dbReference type="SAM" id="SignalP"/>
    </source>
</evidence>
<name>I5ASB4_EUBC6</name>
<dbReference type="STRING" id="633697.EubceDRAFT1_0857"/>
<reference evidence="3 4" key="2">
    <citation type="submission" date="2012-02" db="EMBL/GenBank/DDBJ databases">
        <title>Improved High-Quality Draft sequence of Eubacterium cellulosolvens 6.</title>
        <authorList>
            <consortium name="US DOE Joint Genome Institute"/>
            <person name="Lucas S."/>
            <person name="Han J."/>
            <person name="Lapidus A."/>
            <person name="Cheng J.-F."/>
            <person name="Goodwin L."/>
            <person name="Pitluck S."/>
            <person name="Peters L."/>
            <person name="Mikhailova N."/>
            <person name="Gu W."/>
            <person name="Detter J.C."/>
            <person name="Han C."/>
            <person name="Tapia R."/>
            <person name="Land M."/>
            <person name="Hauser L."/>
            <person name="Kyrpides N."/>
            <person name="Ivanova N."/>
            <person name="Pagani I."/>
            <person name="Johnson E."/>
            <person name="Mukhopadhyay B."/>
            <person name="Anderson I."/>
            <person name="Woyke T."/>
        </authorList>
    </citation>
    <scope>NUCLEOTIDE SEQUENCE [LARGE SCALE GENOMIC DNA]</scope>
    <source>
        <strain evidence="3 4">6</strain>
    </source>
</reference>
<feature type="compositionally biased region" description="Acidic residues" evidence="1">
    <location>
        <begin position="49"/>
        <end position="62"/>
    </location>
</feature>
<dbReference type="eggNOG" id="COG3291">
    <property type="taxonomic scope" value="Bacteria"/>
</dbReference>
<dbReference type="InterPro" id="IPR026906">
    <property type="entry name" value="LRR_5"/>
</dbReference>
<dbReference type="eggNOG" id="COG4886">
    <property type="taxonomic scope" value="Bacteria"/>
</dbReference>